<keyword evidence="10" id="KW-1185">Reference proteome</keyword>
<proteinExistence type="inferred from homology"/>
<keyword evidence="4" id="KW-0378">Hydrolase</keyword>
<keyword evidence="3" id="KW-0547">Nucleotide-binding</keyword>
<dbReference type="Pfam" id="PF13638">
    <property type="entry name" value="PIN_4"/>
    <property type="match status" value="1"/>
</dbReference>
<evidence type="ECO:0000256" key="7">
    <source>
        <dbReference type="ARBA" id="ARBA00046345"/>
    </source>
</evidence>
<protein>
    <submittedName>
        <fullName evidence="9">PhoH family protein</fullName>
    </submittedName>
</protein>
<comment type="similarity">
    <text evidence="7">In the N-terminal section; belongs to the PINc/VapC protein family.</text>
</comment>
<feature type="domain" description="PIN" evidence="8">
    <location>
        <begin position="12"/>
        <end position="137"/>
    </location>
</feature>
<evidence type="ECO:0000256" key="2">
    <source>
        <dbReference type="ARBA" id="ARBA00022723"/>
    </source>
</evidence>
<evidence type="ECO:0000256" key="6">
    <source>
        <dbReference type="ARBA" id="ARBA00022842"/>
    </source>
</evidence>
<dbReference type="PANTHER" id="PTHR30473">
    <property type="entry name" value="PROTEIN PHOH"/>
    <property type="match status" value="1"/>
</dbReference>
<dbReference type="PANTHER" id="PTHR30473:SF2">
    <property type="entry name" value="PIN DOMAIN-CONTAINING PROTEIN"/>
    <property type="match status" value="1"/>
</dbReference>
<keyword evidence="2" id="KW-0479">Metal-binding</keyword>
<evidence type="ECO:0000259" key="8">
    <source>
        <dbReference type="SMART" id="SM00670"/>
    </source>
</evidence>
<dbReference type="CDD" id="cd09883">
    <property type="entry name" value="PIN_VapC_PhoHL-ATPase"/>
    <property type="match status" value="1"/>
</dbReference>
<accession>A0ABV6U4E8</accession>
<dbReference type="Gene3D" id="3.40.50.1010">
    <property type="entry name" value="5'-nuclease"/>
    <property type="match status" value="1"/>
</dbReference>
<dbReference type="Gene3D" id="3.40.50.300">
    <property type="entry name" value="P-loop containing nucleotide triphosphate hydrolases"/>
    <property type="match status" value="1"/>
</dbReference>
<comment type="caution">
    <text evidence="9">The sequence shown here is derived from an EMBL/GenBank/DDBJ whole genome shotgun (WGS) entry which is preliminary data.</text>
</comment>
<dbReference type="Proteomes" id="UP001589870">
    <property type="component" value="Unassembled WGS sequence"/>
</dbReference>
<keyword evidence="1" id="KW-0540">Nuclease</keyword>
<evidence type="ECO:0000256" key="5">
    <source>
        <dbReference type="ARBA" id="ARBA00022840"/>
    </source>
</evidence>
<organism evidence="9 10">
    <name type="scientific">Sphaerimonospora cavernae</name>
    <dbReference type="NCBI Taxonomy" id="1740611"/>
    <lineage>
        <taxon>Bacteria</taxon>
        <taxon>Bacillati</taxon>
        <taxon>Actinomycetota</taxon>
        <taxon>Actinomycetes</taxon>
        <taxon>Streptosporangiales</taxon>
        <taxon>Streptosporangiaceae</taxon>
        <taxon>Sphaerimonospora</taxon>
    </lineage>
</organism>
<dbReference type="InterPro" id="IPR029060">
    <property type="entry name" value="PIN-like_dom_sf"/>
</dbReference>
<sequence>MAVSSSNPSASRTYVLDTSVLLADPAAMNRFDEHEVVIPIVVITELEAKRHHPELGYFAREALRFLDDMRVRYGRLDEPMPIGDGTIRVELNHSDPSILPAGFRLGDNDTRILTVAQNLAVEGRDVVLVSKDLPMRVKAASIGLAAEEYRAGMVVESGWTGMAELQVTGEDLAALFENGTVELDEARDLPCHTGLRLLASRGSALGRVLPDKSVRLVRGDREVFGVHGRSAEQRIALDLLMDPEVGIVSLGGRAGTGKSALALCAGLEAVLERRQHRKVIVFRPLFAVGGQELGYLPGTENDKMGPWAQAVYDTLGAVTSPEVIEEVMDRGMLEVLPLTHIRGRSLHDAFVIVDEAQSLERGVLLTVLSRIGANSRVVLTHDVAQRDNLRVGRHDGVVAVVEKLKGHPLFAHITLTRSERSPIAALVTEMLEDITV</sequence>
<evidence type="ECO:0000313" key="10">
    <source>
        <dbReference type="Proteomes" id="UP001589870"/>
    </source>
</evidence>
<dbReference type="SUPFAM" id="SSF52540">
    <property type="entry name" value="P-loop containing nucleoside triphosphate hydrolases"/>
    <property type="match status" value="1"/>
</dbReference>
<reference evidence="9 10" key="1">
    <citation type="submission" date="2024-09" db="EMBL/GenBank/DDBJ databases">
        <authorList>
            <person name="Sun Q."/>
            <person name="Mori K."/>
        </authorList>
    </citation>
    <scope>NUCLEOTIDE SEQUENCE [LARGE SCALE GENOMIC DNA]</scope>
    <source>
        <strain evidence="9 10">TBRC 1851</strain>
    </source>
</reference>
<evidence type="ECO:0000256" key="4">
    <source>
        <dbReference type="ARBA" id="ARBA00022801"/>
    </source>
</evidence>
<evidence type="ECO:0000313" key="9">
    <source>
        <dbReference type="EMBL" id="MFC0862001.1"/>
    </source>
</evidence>
<dbReference type="InterPro" id="IPR003714">
    <property type="entry name" value="PhoH"/>
</dbReference>
<dbReference type="EMBL" id="JBHMQT010000009">
    <property type="protein sequence ID" value="MFC0862001.1"/>
    <property type="molecule type" value="Genomic_DNA"/>
</dbReference>
<dbReference type="InterPro" id="IPR002716">
    <property type="entry name" value="PIN_dom"/>
</dbReference>
<dbReference type="SUPFAM" id="SSF88723">
    <property type="entry name" value="PIN domain-like"/>
    <property type="match status" value="1"/>
</dbReference>
<evidence type="ECO:0000256" key="3">
    <source>
        <dbReference type="ARBA" id="ARBA00022741"/>
    </source>
</evidence>
<dbReference type="InterPro" id="IPR027417">
    <property type="entry name" value="P-loop_NTPase"/>
</dbReference>
<dbReference type="SMART" id="SM00670">
    <property type="entry name" value="PINc"/>
    <property type="match status" value="1"/>
</dbReference>
<gene>
    <name evidence="9" type="ORF">ACFHYQ_06810</name>
</gene>
<evidence type="ECO:0000256" key="1">
    <source>
        <dbReference type="ARBA" id="ARBA00022722"/>
    </source>
</evidence>
<dbReference type="InterPro" id="IPR051451">
    <property type="entry name" value="PhoH2-like"/>
</dbReference>
<keyword evidence="6" id="KW-0460">Magnesium</keyword>
<dbReference type="RefSeq" id="WP_394300219.1">
    <property type="nucleotide sequence ID" value="NZ_JBHMQT010000009.1"/>
</dbReference>
<keyword evidence="5" id="KW-0067">ATP-binding</keyword>
<name>A0ABV6U4E8_9ACTN</name>
<dbReference type="Pfam" id="PF02562">
    <property type="entry name" value="PhoH"/>
    <property type="match status" value="1"/>
</dbReference>